<dbReference type="InterPro" id="IPR036047">
    <property type="entry name" value="F-box-like_dom_sf"/>
</dbReference>
<dbReference type="InterPro" id="IPR039361">
    <property type="entry name" value="Cyclin"/>
</dbReference>
<evidence type="ECO:0000256" key="11">
    <source>
        <dbReference type="RuleBase" id="RU000383"/>
    </source>
</evidence>
<evidence type="ECO:0000256" key="5">
    <source>
        <dbReference type="ARBA" id="ARBA00022490"/>
    </source>
</evidence>
<sequence>VFSPFAVAMQRGGAVCALALPSEVWIEVLSRLNGQDLARALCTCKAFSRLQQPVWQAACFKRWNKWSSYLDPASHWRRQYELLCLRELAEQTVADVGQIRNAQQFVSDRHRAVLVEWMCEIAMDWNLETAIAFKAVAYLDRYLSRSSVSRLARFQLVGIACLRTAMGDMRQPTALVTEKHMDAATFAYLSDDTYTSQEVEEETQAVMALINDTTKVAPNPKMFLRTFWYRAIFKGVARADDMHVYILASFLLQLSLLDLECSAYSASLLGASALSVALRFFGKPAWPLSMQQYAVYRADELEPCAARLAFLQSSCEYMQLRQKWLTSHENHGYEEHTDEWLRALAVMRGPCALESVPPAIPAQGLFAALDMGPTPMEV</sequence>
<evidence type="ECO:0000256" key="3">
    <source>
        <dbReference type="ARBA" id="ARBA00006955"/>
    </source>
</evidence>
<dbReference type="Pfam" id="PF00134">
    <property type="entry name" value="Cyclin_N"/>
    <property type="match status" value="1"/>
</dbReference>
<evidence type="ECO:0000256" key="1">
    <source>
        <dbReference type="ARBA" id="ARBA00004114"/>
    </source>
</evidence>
<dbReference type="InterPro" id="IPR013763">
    <property type="entry name" value="Cyclin-like_dom"/>
</dbReference>
<dbReference type="InterPro" id="IPR048258">
    <property type="entry name" value="Cyclins_cyclin-box"/>
</dbReference>
<evidence type="ECO:0000256" key="6">
    <source>
        <dbReference type="ARBA" id="ARBA00022618"/>
    </source>
</evidence>
<keyword evidence="7" id="KW-0498">Mitosis</keyword>
<dbReference type="Pfam" id="PF12937">
    <property type="entry name" value="F-box-like"/>
    <property type="match status" value="1"/>
</dbReference>
<name>A0A1D2A7A8_AUXPR</name>
<dbReference type="SUPFAM" id="SSF47954">
    <property type="entry name" value="Cyclin-like"/>
    <property type="match status" value="2"/>
</dbReference>
<organism evidence="13">
    <name type="scientific">Auxenochlorella protothecoides</name>
    <name type="common">Green microalga</name>
    <name type="synonym">Chlorella protothecoides</name>
    <dbReference type="NCBI Taxonomy" id="3075"/>
    <lineage>
        <taxon>Eukaryota</taxon>
        <taxon>Viridiplantae</taxon>
        <taxon>Chlorophyta</taxon>
        <taxon>core chlorophytes</taxon>
        <taxon>Trebouxiophyceae</taxon>
        <taxon>Chlorellales</taxon>
        <taxon>Chlorellaceae</taxon>
        <taxon>Auxenochlorella</taxon>
    </lineage>
</organism>
<keyword evidence="10" id="KW-0131">Cell cycle</keyword>
<keyword evidence="5" id="KW-0963">Cytoplasm</keyword>
<keyword evidence="9" id="KW-0206">Cytoskeleton</keyword>
<dbReference type="InterPro" id="IPR036915">
    <property type="entry name" value="Cyclin-like_sf"/>
</dbReference>
<evidence type="ECO:0000259" key="12">
    <source>
        <dbReference type="PROSITE" id="PS50181"/>
    </source>
</evidence>
<dbReference type="PROSITE" id="PS00292">
    <property type="entry name" value="CYCLINS"/>
    <property type="match status" value="1"/>
</dbReference>
<keyword evidence="6" id="KW-0132">Cell division</keyword>
<accession>A0A1D2A7A8</accession>
<evidence type="ECO:0000256" key="8">
    <source>
        <dbReference type="ARBA" id="ARBA00023127"/>
    </source>
</evidence>
<dbReference type="AlphaFoldDB" id="A0A1D2A7A8"/>
<dbReference type="SUPFAM" id="SSF81383">
    <property type="entry name" value="F-box domain"/>
    <property type="match status" value="1"/>
</dbReference>
<dbReference type="SMART" id="SM00385">
    <property type="entry name" value="CYCLIN"/>
    <property type="match status" value="2"/>
</dbReference>
<evidence type="ECO:0000313" key="13">
    <source>
        <dbReference type="EMBL" id="JAT75106.1"/>
    </source>
</evidence>
<dbReference type="Gene3D" id="1.20.1280.50">
    <property type="match status" value="1"/>
</dbReference>
<evidence type="ECO:0000256" key="4">
    <source>
        <dbReference type="ARBA" id="ARBA00019493"/>
    </source>
</evidence>
<dbReference type="SMART" id="SM01332">
    <property type="entry name" value="Cyclin_C"/>
    <property type="match status" value="1"/>
</dbReference>
<proteinExistence type="inferred from homology"/>
<reference evidence="13" key="1">
    <citation type="submission" date="2015-08" db="EMBL/GenBank/DDBJ databases">
        <authorList>
            <person name="Babu N.S."/>
            <person name="Beckwith C.J."/>
            <person name="Beseler K.G."/>
            <person name="Brison A."/>
            <person name="Carone J.V."/>
            <person name="Caskin T.P."/>
            <person name="Diamond M."/>
            <person name="Durham M.E."/>
            <person name="Foxe J.M."/>
            <person name="Go M."/>
            <person name="Henderson B.A."/>
            <person name="Jones I.B."/>
            <person name="McGettigan J.A."/>
            <person name="Micheletti S.J."/>
            <person name="Nasrallah M.E."/>
            <person name="Ortiz D."/>
            <person name="Piller C.R."/>
            <person name="Privatt S.R."/>
            <person name="Schneider S.L."/>
            <person name="Sharp S."/>
            <person name="Smith T.C."/>
            <person name="Stanton J.D."/>
            <person name="Ullery H.E."/>
            <person name="Wilson R.J."/>
            <person name="Serrano M.G."/>
            <person name="Buck G."/>
            <person name="Lee V."/>
            <person name="Wang Y."/>
            <person name="Carvalho R."/>
            <person name="Voegtly L."/>
            <person name="Shi R."/>
            <person name="Duckworth R."/>
            <person name="Johnson A."/>
            <person name="Loviza R."/>
            <person name="Walstead R."/>
            <person name="Shah Z."/>
            <person name="Kiflezghi M."/>
            <person name="Wade K."/>
            <person name="Ball S.L."/>
            <person name="Bradley K.W."/>
            <person name="Asai D.J."/>
            <person name="Bowman C.A."/>
            <person name="Russell D.A."/>
            <person name="Pope W.H."/>
            <person name="Jacobs-Sera D."/>
            <person name="Hendrix R.W."/>
            <person name="Hatfull G.F."/>
        </authorList>
    </citation>
    <scope>NUCLEOTIDE SEQUENCE</scope>
</reference>
<dbReference type="GO" id="GO:0048471">
    <property type="term" value="C:perinuclear region of cytoplasm"/>
    <property type="evidence" value="ECO:0007669"/>
    <property type="project" value="UniProtKB-SubCell"/>
</dbReference>
<dbReference type="PANTHER" id="PTHR10177">
    <property type="entry name" value="CYCLINS"/>
    <property type="match status" value="1"/>
</dbReference>
<dbReference type="InterPro" id="IPR001810">
    <property type="entry name" value="F-box_dom"/>
</dbReference>
<dbReference type="PROSITE" id="PS50181">
    <property type="entry name" value="FBOX"/>
    <property type="match status" value="1"/>
</dbReference>
<comment type="subcellular location">
    <subcellularLocation>
        <location evidence="1">Cytoplasm</location>
        <location evidence="1">Cytoskeleton</location>
        <location evidence="1">Microtubule organizing center</location>
        <location evidence="1">Centrosome</location>
        <location evidence="1">Centriole</location>
    </subcellularLocation>
    <subcellularLocation>
        <location evidence="2">Cytoplasm</location>
        <location evidence="2">Perinuclear region</location>
    </subcellularLocation>
</comment>
<keyword evidence="8 11" id="KW-0195">Cyclin</keyword>
<dbReference type="Gene3D" id="1.10.472.10">
    <property type="entry name" value="Cyclin-like"/>
    <property type="match status" value="2"/>
</dbReference>
<feature type="non-terminal residue" evidence="13">
    <location>
        <position position="1"/>
    </location>
</feature>
<evidence type="ECO:0000256" key="9">
    <source>
        <dbReference type="ARBA" id="ARBA00023212"/>
    </source>
</evidence>
<dbReference type="Pfam" id="PF02984">
    <property type="entry name" value="Cyclin_C"/>
    <property type="match status" value="1"/>
</dbReference>
<gene>
    <name evidence="13" type="ORF">g.18674</name>
</gene>
<evidence type="ECO:0000256" key="10">
    <source>
        <dbReference type="ARBA" id="ARBA00023306"/>
    </source>
</evidence>
<dbReference type="InterPro" id="IPR006671">
    <property type="entry name" value="Cyclin_N"/>
</dbReference>
<comment type="similarity">
    <text evidence="3">Belongs to the cyclin family. Cyclin AB subfamily.</text>
</comment>
<dbReference type="EMBL" id="GDKF01003516">
    <property type="protein sequence ID" value="JAT75106.1"/>
    <property type="molecule type" value="Transcribed_RNA"/>
</dbReference>
<protein>
    <recommendedName>
        <fullName evidence="4">Cyclin-F</fullName>
    </recommendedName>
</protein>
<dbReference type="CDD" id="cd09917">
    <property type="entry name" value="F-box_SF"/>
    <property type="match status" value="1"/>
</dbReference>
<evidence type="ECO:0000256" key="2">
    <source>
        <dbReference type="ARBA" id="ARBA00004556"/>
    </source>
</evidence>
<dbReference type="GO" id="GO:0005814">
    <property type="term" value="C:centriole"/>
    <property type="evidence" value="ECO:0007669"/>
    <property type="project" value="UniProtKB-SubCell"/>
</dbReference>
<dbReference type="GO" id="GO:0051301">
    <property type="term" value="P:cell division"/>
    <property type="evidence" value="ECO:0007669"/>
    <property type="project" value="UniProtKB-KW"/>
</dbReference>
<evidence type="ECO:0000256" key="7">
    <source>
        <dbReference type="ARBA" id="ARBA00022776"/>
    </source>
</evidence>
<dbReference type="InterPro" id="IPR004367">
    <property type="entry name" value="Cyclin_C-dom"/>
</dbReference>
<feature type="domain" description="F-box" evidence="12">
    <location>
        <begin position="14"/>
        <end position="58"/>
    </location>
</feature>